<evidence type="ECO:0000256" key="1">
    <source>
        <dbReference type="SAM" id="Phobius"/>
    </source>
</evidence>
<keyword evidence="1" id="KW-1133">Transmembrane helix</keyword>
<keyword evidence="1" id="KW-0472">Membrane</keyword>
<proteinExistence type="predicted"/>
<feature type="transmembrane region" description="Helical" evidence="1">
    <location>
        <begin position="173"/>
        <end position="196"/>
    </location>
</feature>
<dbReference type="RefSeq" id="WP_380746207.1">
    <property type="nucleotide sequence ID" value="NZ_JBHTLI010000002.1"/>
</dbReference>
<accession>A0ABW3NRI7</accession>
<protein>
    <recommendedName>
        <fullName evidence="4">NnrS family protein</fullName>
    </recommendedName>
</protein>
<evidence type="ECO:0000313" key="3">
    <source>
        <dbReference type="Proteomes" id="UP001597131"/>
    </source>
</evidence>
<feature type="transmembrane region" description="Helical" evidence="1">
    <location>
        <begin position="12"/>
        <end position="31"/>
    </location>
</feature>
<feature type="transmembrane region" description="Helical" evidence="1">
    <location>
        <begin position="235"/>
        <end position="255"/>
    </location>
</feature>
<evidence type="ECO:0000313" key="2">
    <source>
        <dbReference type="EMBL" id="MFD1096503.1"/>
    </source>
</evidence>
<feature type="transmembrane region" description="Helical" evidence="1">
    <location>
        <begin position="345"/>
        <end position="368"/>
    </location>
</feature>
<organism evidence="2 3">
    <name type="scientific">Salegentibacter chungangensis</name>
    <dbReference type="NCBI Taxonomy" id="1335724"/>
    <lineage>
        <taxon>Bacteria</taxon>
        <taxon>Pseudomonadati</taxon>
        <taxon>Bacteroidota</taxon>
        <taxon>Flavobacteriia</taxon>
        <taxon>Flavobacteriales</taxon>
        <taxon>Flavobacteriaceae</taxon>
        <taxon>Salegentibacter</taxon>
    </lineage>
</organism>
<keyword evidence="3" id="KW-1185">Reference proteome</keyword>
<name>A0ABW3NRI7_9FLAO</name>
<sequence length="403" mass="46677">MVDIKKHILVGLGYFLLVAVLGLFLRLFFIADLPATFRFIVHTHSHIALLGWVFVAVTGIIYHLFLKDAGIVRLYRRLFWLAQICILGMLFSFPFQGYAMFSIIFSTLFLIVSYFYAWFFIKYIPERFKNTASWKCIKASLYYMVISSIGPWALGAIMTTLGKTSIWYKLSIYFYLHFQYNGWFIMALCGFLLYYLESNNLNLKPSHFKRFFLSVNLGIILSFFLSCLWLKPSVVIYLLAGAGAVVQVAAFYWFFDMIRPTLEQLKSLSGDFGFKLLRIAGIFLMLKILMQLLSAIPYFAELAYKTHDFIIGYLHWTFLGVISLALLVFLHFWRLIALSPLLMRLYLLAFIGSEALLFYRGLSVWLGLPMLENFHLYIFLFSALFPVSLSGIFIRNLSGRSFA</sequence>
<feature type="transmembrane region" description="Helical" evidence="1">
    <location>
        <begin position="312"/>
        <end position="333"/>
    </location>
</feature>
<dbReference type="Proteomes" id="UP001597131">
    <property type="component" value="Unassembled WGS sequence"/>
</dbReference>
<feature type="transmembrane region" description="Helical" evidence="1">
    <location>
        <begin position="374"/>
        <end position="394"/>
    </location>
</feature>
<dbReference type="EMBL" id="JBHTLI010000002">
    <property type="protein sequence ID" value="MFD1096503.1"/>
    <property type="molecule type" value="Genomic_DNA"/>
</dbReference>
<evidence type="ECO:0008006" key="4">
    <source>
        <dbReference type="Google" id="ProtNLM"/>
    </source>
</evidence>
<feature type="transmembrane region" description="Helical" evidence="1">
    <location>
        <begin position="208"/>
        <end position="229"/>
    </location>
</feature>
<feature type="transmembrane region" description="Helical" evidence="1">
    <location>
        <begin position="141"/>
        <end position="161"/>
    </location>
</feature>
<feature type="transmembrane region" description="Helical" evidence="1">
    <location>
        <begin position="101"/>
        <end position="121"/>
    </location>
</feature>
<feature type="transmembrane region" description="Helical" evidence="1">
    <location>
        <begin position="43"/>
        <end position="66"/>
    </location>
</feature>
<feature type="transmembrane region" description="Helical" evidence="1">
    <location>
        <begin position="276"/>
        <end position="300"/>
    </location>
</feature>
<gene>
    <name evidence="2" type="ORF">ACFQ3Q_12125</name>
</gene>
<comment type="caution">
    <text evidence="2">The sequence shown here is derived from an EMBL/GenBank/DDBJ whole genome shotgun (WGS) entry which is preliminary data.</text>
</comment>
<keyword evidence="1" id="KW-0812">Transmembrane</keyword>
<reference evidence="3" key="1">
    <citation type="journal article" date="2019" name="Int. J. Syst. Evol. Microbiol.">
        <title>The Global Catalogue of Microorganisms (GCM) 10K type strain sequencing project: providing services to taxonomists for standard genome sequencing and annotation.</title>
        <authorList>
            <consortium name="The Broad Institute Genomics Platform"/>
            <consortium name="The Broad Institute Genome Sequencing Center for Infectious Disease"/>
            <person name="Wu L."/>
            <person name="Ma J."/>
        </authorList>
    </citation>
    <scope>NUCLEOTIDE SEQUENCE [LARGE SCALE GENOMIC DNA]</scope>
    <source>
        <strain evidence="3">CCUG 64793</strain>
    </source>
</reference>
<feature type="transmembrane region" description="Helical" evidence="1">
    <location>
        <begin position="78"/>
        <end position="95"/>
    </location>
</feature>